<feature type="compositionally biased region" description="Low complexity" evidence="2">
    <location>
        <begin position="213"/>
        <end position="223"/>
    </location>
</feature>
<name>A0ABR1PHF2_DIAER</name>
<comment type="similarity">
    <text evidence="1">Belongs to the AAR2 family.</text>
</comment>
<comment type="caution">
    <text evidence="5">The sequence shown here is derived from an EMBL/GenBank/DDBJ whole genome shotgun (WGS) entry which is preliminary data.</text>
</comment>
<dbReference type="InterPro" id="IPR007946">
    <property type="entry name" value="AAR2"/>
</dbReference>
<dbReference type="InterPro" id="IPR038516">
    <property type="entry name" value="AAR2_N_sf"/>
</dbReference>
<feature type="compositionally biased region" description="Low complexity" evidence="2">
    <location>
        <begin position="311"/>
        <end position="323"/>
    </location>
</feature>
<feature type="domain" description="AAR2 C-terminal" evidence="3">
    <location>
        <begin position="337"/>
        <end position="486"/>
    </location>
</feature>
<dbReference type="PANTHER" id="PTHR12689:SF4">
    <property type="entry name" value="PROTEIN AAR2 HOMOLOG"/>
    <property type="match status" value="1"/>
</dbReference>
<dbReference type="InterPro" id="IPR033648">
    <property type="entry name" value="AAR2_C"/>
</dbReference>
<dbReference type="InterPro" id="IPR033647">
    <property type="entry name" value="Aar2_N"/>
</dbReference>
<feature type="region of interest" description="Disordered" evidence="2">
    <location>
        <begin position="207"/>
        <end position="226"/>
    </location>
</feature>
<dbReference type="Gene3D" id="2.60.34.20">
    <property type="match status" value="1"/>
</dbReference>
<dbReference type="CDD" id="cd13778">
    <property type="entry name" value="Aar2_C"/>
    <property type="match status" value="1"/>
</dbReference>
<dbReference type="Gene3D" id="1.25.40.550">
    <property type="entry name" value="Aar2, C-terminal domain-like"/>
    <property type="match status" value="1"/>
</dbReference>
<sequence length="540" mass="58388">MESTSLGLPSQENLPSALTDVDRPSPVPIPKAKIERTDSAQSSSKASLLSHQSVPVTGTFPLGSLRVHQVMDSPRPRQPEARPMAEFSDMPALEDGPSGDAAPLDGDIFVILDLPPNSTVGCDARAINTGASGFKGIRDIPPGPHFVWVSEPSALSRCGYWFVAQDGGRVRVKQWDKYNEVLAEPASKFELRDHRDNVASLHPQLVSFKHGSDPASGPAAGAGSDDETAQLWSQLTSGISESLLARVTGRKDASEWLVATSDTAQGEASFPQTTTQLYKVVVGPRELEFLFPEGDVDLTAAAGSQHHDHQANTSADADANTNAGPPDTSAEILRLVDTPGTGISEADVLGELQLTFLTGLHLSNLSCVDQWWHLVLKVALRAHRLALLRPRLAAALVRTLHAQMVYDERYIAGGGGGDDAKDEGTSILDIVPSNKRKLRRALALYRRRLDELLLHLPRDRATAEQGSVGKAFGELEAWFWKFGWDLRTGGDGEEERNGTGGQGRKVGRHDDDNDDDDDDYKPVIVDLDADGREVGLVSFR</sequence>
<dbReference type="Pfam" id="PF05282">
    <property type="entry name" value="AAR2"/>
    <property type="match status" value="1"/>
</dbReference>
<feature type="region of interest" description="Disordered" evidence="2">
    <location>
        <begin position="302"/>
        <end position="325"/>
    </location>
</feature>
<evidence type="ECO:0000313" key="5">
    <source>
        <dbReference type="EMBL" id="KAK7736847.1"/>
    </source>
</evidence>
<evidence type="ECO:0000256" key="1">
    <source>
        <dbReference type="ARBA" id="ARBA00006281"/>
    </source>
</evidence>
<evidence type="ECO:0008006" key="7">
    <source>
        <dbReference type="Google" id="ProtNLM"/>
    </source>
</evidence>
<keyword evidence="6" id="KW-1185">Reference proteome</keyword>
<evidence type="ECO:0000259" key="4">
    <source>
        <dbReference type="Pfam" id="PF20981"/>
    </source>
</evidence>
<evidence type="ECO:0000259" key="3">
    <source>
        <dbReference type="Pfam" id="PF05282"/>
    </source>
</evidence>
<reference evidence="5 6" key="1">
    <citation type="submission" date="2024-02" db="EMBL/GenBank/DDBJ databases">
        <title>De novo assembly and annotation of 12 fungi associated with fruit tree decline syndrome in Ontario, Canada.</title>
        <authorList>
            <person name="Sulman M."/>
            <person name="Ellouze W."/>
            <person name="Ilyukhin E."/>
        </authorList>
    </citation>
    <scope>NUCLEOTIDE SEQUENCE [LARGE SCALE GENOMIC DNA]</scope>
    <source>
        <strain evidence="5 6">M169</strain>
    </source>
</reference>
<dbReference type="InterPro" id="IPR038514">
    <property type="entry name" value="AAR2_C_sf"/>
</dbReference>
<feature type="region of interest" description="Disordered" evidence="2">
    <location>
        <begin position="490"/>
        <end position="522"/>
    </location>
</feature>
<dbReference type="Pfam" id="PF20981">
    <property type="entry name" value="AAR2_1st"/>
    <property type="match status" value="1"/>
</dbReference>
<feature type="region of interest" description="Disordered" evidence="2">
    <location>
        <begin position="1"/>
        <end position="53"/>
    </location>
</feature>
<organism evidence="5 6">
    <name type="scientific">Diaporthe eres</name>
    <name type="common">Phomopsis oblonga</name>
    <dbReference type="NCBI Taxonomy" id="83184"/>
    <lineage>
        <taxon>Eukaryota</taxon>
        <taxon>Fungi</taxon>
        <taxon>Dikarya</taxon>
        <taxon>Ascomycota</taxon>
        <taxon>Pezizomycotina</taxon>
        <taxon>Sordariomycetes</taxon>
        <taxon>Sordariomycetidae</taxon>
        <taxon>Diaporthales</taxon>
        <taxon>Diaporthaceae</taxon>
        <taxon>Diaporthe</taxon>
        <taxon>Diaporthe eres species complex</taxon>
    </lineage>
</organism>
<feature type="domain" description="AAR2 N-terminal" evidence="4">
    <location>
        <begin position="106"/>
        <end position="249"/>
    </location>
</feature>
<evidence type="ECO:0000313" key="6">
    <source>
        <dbReference type="Proteomes" id="UP001430848"/>
    </source>
</evidence>
<proteinExistence type="inferred from homology"/>
<evidence type="ECO:0000256" key="2">
    <source>
        <dbReference type="SAM" id="MobiDB-lite"/>
    </source>
</evidence>
<dbReference type="PANTHER" id="PTHR12689">
    <property type="entry name" value="A1 CISTRON SPLICING FACTOR AAR2-RELATED"/>
    <property type="match status" value="1"/>
</dbReference>
<protein>
    <recommendedName>
        <fullName evidence="7">AAR2 family protein</fullName>
    </recommendedName>
</protein>
<dbReference type="EMBL" id="JAKNSF020000009">
    <property type="protein sequence ID" value="KAK7736847.1"/>
    <property type="molecule type" value="Genomic_DNA"/>
</dbReference>
<feature type="compositionally biased region" description="Polar residues" evidence="2">
    <location>
        <begin position="1"/>
        <end position="16"/>
    </location>
</feature>
<dbReference type="CDD" id="cd13777">
    <property type="entry name" value="Aar2_N"/>
    <property type="match status" value="1"/>
</dbReference>
<gene>
    <name evidence="5" type="ORF">SLS63_003196</name>
</gene>
<accession>A0ABR1PHF2</accession>
<dbReference type="Proteomes" id="UP001430848">
    <property type="component" value="Unassembled WGS sequence"/>
</dbReference>
<feature type="compositionally biased region" description="Low complexity" evidence="2">
    <location>
        <begin position="39"/>
        <end position="53"/>
    </location>
</feature>